<dbReference type="AlphaFoldDB" id="A0A6N8IFG2"/>
<reference evidence="1 3" key="1">
    <citation type="journal article" date="2019" name="Nat. Med.">
        <title>A library of human gut bacterial isolates paired with longitudinal multiomics data enables mechanistic microbiome research.</title>
        <authorList>
            <person name="Poyet M."/>
            <person name="Groussin M."/>
            <person name="Gibbons S.M."/>
            <person name="Avila-Pacheco J."/>
            <person name="Jiang X."/>
            <person name="Kearney S.M."/>
            <person name="Perrotta A.R."/>
            <person name="Berdy B."/>
            <person name="Zhao S."/>
            <person name="Lieberman T.D."/>
            <person name="Swanson P.K."/>
            <person name="Smith M."/>
            <person name="Roesemann S."/>
            <person name="Alexander J.E."/>
            <person name="Rich S.A."/>
            <person name="Livny J."/>
            <person name="Vlamakis H."/>
            <person name="Clish C."/>
            <person name="Bullock K."/>
            <person name="Deik A."/>
            <person name="Scott J."/>
            <person name="Pierce K.A."/>
            <person name="Xavier R.J."/>
            <person name="Alm E.J."/>
        </authorList>
    </citation>
    <scope>NUCLEOTIDE SEQUENCE [LARGE SCALE GENOMIC DNA]</scope>
    <source>
        <strain evidence="1 3">BIOML-A1</strain>
    </source>
</reference>
<dbReference type="RefSeq" id="WP_154270336.1">
    <property type="nucleotide sequence ID" value="NZ_JAJCNT010000015.1"/>
</dbReference>
<evidence type="ECO:0000313" key="3">
    <source>
        <dbReference type="Proteomes" id="UP000462865"/>
    </source>
</evidence>
<name>A0A6N8IFG2_9ACTN</name>
<evidence type="ECO:0000313" key="4">
    <source>
        <dbReference type="Proteomes" id="UP000468327"/>
    </source>
</evidence>
<evidence type="ECO:0000313" key="2">
    <source>
        <dbReference type="EMBL" id="MVN13976.1"/>
    </source>
</evidence>
<dbReference type="EMBL" id="WKZA01000022">
    <property type="protein sequence ID" value="MSA94758.1"/>
    <property type="molecule type" value="Genomic_DNA"/>
</dbReference>
<organism evidence="2 4">
    <name type="scientific">Gordonibacter urolithinfaciens</name>
    <dbReference type="NCBI Taxonomy" id="1335613"/>
    <lineage>
        <taxon>Bacteria</taxon>
        <taxon>Bacillati</taxon>
        <taxon>Actinomycetota</taxon>
        <taxon>Coriobacteriia</taxon>
        <taxon>Eggerthellales</taxon>
        <taxon>Eggerthellaceae</taxon>
        <taxon>Gordonibacter</taxon>
    </lineage>
</organism>
<protein>
    <recommendedName>
        <fullName evidence="5">Phage portal protein</fullName>
    </recommendedName>
</protein>
<gene>
    <name evidence="1" type="ORF">GKG38_06735</name>
    <name evidence="2" type="ORF">GO738_01170</name>
</gene>
<keyword evidence="4" id="KW-1185">Reference proteome</keyword>
<dbReference type="EMBL" id="WPOC01000002">
    <property type="protein sequence ID" value="MVN13976.1"/>
    <property type="molecule type" value="Genomic_DNA"/>
</dbReference>
<dbReference type="Proteomes" id="UP000468327">
    <property type="component" value="Unassembled WGS sequence"/>
</dbReference>
<proteinExistence type="predicted"/>
<sequence>MENSANGYAGIGWVRSLGYPTAAVPIKGRLDEWWGWYRAEGDFYAYAETDPNGTTFKVERISFNPAKMVCEDWAGILFNYRTSLGLEGVTDLDDGEEPEEGLQAACDWMAQWAKDVRLFADASSWERAFGLGTEGFALGLDGLREDGGADAGTRVTLHRYDAASTVPLSWTSEGCTEAAFCAAIMHKGRPYTQWTAYTLDEEGRCVIRTAHFKGNGQRVELDGFASEVRTGIDGPLFVLASPEIDNTYRDCGPFGVSVFDGALGALKLADGSFDNTWRDVFLGQKLLFLPEEMLQAAPDGTVVVPRARDQQLFMALPGESVGGEPRKPYEYNPNLRVEDNRKAIDTALALLGKRCGFGMRYYSLDEAGNPKTAKEVGADNAELMRNAKKHEQAMGAQVSRLAEKAVALANRFCAAGLPDVSGKACVLFGDTIIQDEDTERERMRADVAAGLVPAWKYTQTYYGVSAETAKEWTGEGASGGAIDQGAVQEIAGKTLNGAQTQALLGVIAQYQRGELTEGQAVNVIATAIGVTKEEAAKLLHGDVTEAMPEPA</sequence>
<evidence type="ECO:0000313" key="1">
    <source>
        <dbReference type="EMBL" id="MSA94758.1"/>
    </source>
</evidence>
<evidence type="ECO:0008006" key="5">
    <source>
        <dbReference type="Google" id="ProtNLM"/>
    </source>
</evidence>
<accession>A0A6N8IFG2</accession>
<comment type="caution">
    <text evidence="2">The sequence shown here is derived from an EMBL/GenBank/DDBJ whole genome shotgun (WGS) entry which is preliminary data.</text>
</comment>
<reference evidence="2 4" key="2">
    <citation type="submission" date="2019-11" db="EMBL/GenBank/DDBJ databases">
        <title>Whole genome shotgun sequencing (WGS) data from Adlercreutzia equolifaciens ResAG-91, Eggerthella lenta MRI-F36, MRI-F37, MRI-F40, ResAG-49, ResAG-88, ResAG-121, ResAG-145, and Gordonibacter sp. ResAG-5, ResAG-26, ResAG-43, ResAG-50, ResAG-59.</title>
        <authorList>
            <person name="Stoll D.A."/>
            <person name="Danylec N."/>
            <person name="Franz C.M.A.P."/>
            <person name="Huch M."/>
        </authorList>
    </citation>
    <scope>NUCLEOTIDE SEQUENCE [LARGE SCALE GENOMIC DNA]</scope>
    <source>
        <strain evidence="2 4">ResAG-59</strain>
    </source>
</reference>
<dbReference type="Proteomes" id="UP000462865">
    <property type="component" value="Unassembled WGS sequence"/>
</dbReference>